<dbReference type="GO" id="GO:0018580">
    <property type="term" value="F:nitronate monooxygenase activity"/>
    <property type="evidence" value="ECO:0007669"/>
    <property type="project" value="UniProtKB-EC"/>
</dbReference>
<organism evidence="1">
    <name type="scientific">human gut metagenome</name>
    <dbReference type="NCBI Taxonomy" id="408170"/>
    <lineage>
        <taxon>unclassified sequences</taxon>
        <taxon>metagenomes</taxon>
        <taxon>organismal metagenomes</taxon>
    </lineage>
</organism>
<proteinExistence type="predicted"/>
<dbReference type="EC" id="1.13.12.16" evidence="1"/>
<dbReference type="Gene3D" id="3.20.20.70">
    <property type="entry name" value="Aldolase class I"/>
    <property type="match status" value="1"/>
</dbReference>
<dbReference type="EMBL" id="AJWY01003695">
    <property type="protein sequence ID" value="EKC74553.1"/>
    <property type="molecule type" value="Genomic_DNA"/>
</dbReference>
<dbReference type="InterPro" id="IPR013785">
    <property type="entry name" value="Aldolase_TIM"/>
</dbReference>
<protein>
    <submittedName>
        <fullName evidence="1">2-nitropropane dioxygenase NPD</fullName>
        <ecNumber evidence="1">1.13.12.16</ecNumber>
    </submittedName>
</protein>
<comment type="caution">
    <text evidence="1">The sequence shown here is derived from an EMBL/GenBank/DDBJ whole genome shotgun (WGS) entry which is preliminary data.</text>
</comment>
<dbReference type="Pfam" id="PF03060">
    <property type="entry name" value="NMO"/>
    <property type="match status" value="1"/>
</dbReference>
<dbReference type="SUPFAM" id="SSF51412">
    <property type="entry name" value="Inosine monophosphate dehydrogenase (IMPDH)"/>
    <property type="match status" value="1"/>
</dbReference>
<keyword evidence="1" id="KW-0223">Dioxygenase</keyword>
<reference evidence="1" key="1">
    <citation type="journal article" date="2013" name="Environ. Microbiol.">
        <title>Microbiota from the distal guts of lean and obese adolescents exhibit partial functional redundancy besides clear differences in community structure.</title>
        <authorList>
            <person name="Ferrer M."/>
            <person name="Ruiz A."/>
            <person name="Lanza F."/>
            <person name="Haange S.B."/>
            <person name="Oberbach A."/>
            <person name="Till H."/>
            <person name="Bargiela R."/>
            <person name="Campoy C."/>
            <person name="Segura M.T."/>
            <person name="Richter M."/>
            <person name="von Bergen M."/>
            <person name="Seifert J."/>
            <person name="Suarez A."/>
        </authorList>
    </citation>
    <scope>NUCLEOTIDE SEQUENCE</scope>
</reference>
<gene>
    <name evidence="1" type="ORF">LEA_05668</name>
</gene>
<dbReference type="AlphaFoldDB" id="K1TXI7"/>
<dbReference type="PANTHER" id="PTHR32332:SF20">
    <property type="entry name" value="2-NITROPROPANE DIOXYGENASE-LIKE PROTEIN"/>
    <property type="match status" value="1"/>
</dbReference>
<evidence type="ECO:0000313" key="1">
    <source>
        <dbReference type="EMBL" id="EKC74553.1"/>
    </source>
</evidence>
<sequence length="53" mass="5490">MAVRMHWSLREWESGGHIGAQTTMTLVPQVVDAVSIPVIAAGGIADGRGFAAA</sequence>
<keyword evidence="1" id="KW-0560">Oxidoreductase</keyword>
<accession>K1TXI7</accession>
<name>K1TXI7_9ZZZZ</name>
<dbReference type="GO" id="GO:0051213">
    <property type="term" value="F:dioxygenase activity"/>
    <property type="evidence" value="ECO:0007669"/>
    <property type="project" value="UniProtKB-KW"/>
</dbReference>
<dbReference type="PANTHER" id="PTHR32332">
    <property type="entry name" value="2-NITROPROPANE DIOXYGENASE"/>
    <property type="match status" value="1"/>
</dbReference>
<feature type="non-terminal residue" evidence="1">
    <location>
        <position position="53"/>
    </location>
</feature>